<sequence length="213" mass="23560">MAAAIPTDEDVEEMEQSGVVALMQRAIGHWGHSGALISGAATVFVNELESLNCELKKKEDRNQSLENELSSLKTTYDSKLSDLDSEVSMLRAQVKKAMEEFGALKEKNDELQLKLNKSQEDIIAEFQKSSAYDQTIADAGAPEIYRMFVVAEKHLKTDPQASWESFIDHFVSAKKDIEDGLGKPLPYDGPNPFFVLAGPDSPQPSNRANQNPE</sequence>
<accession>A0AAD8I095</accession>
<dbReference type="AlphaFoldDB" id="A0AAD8I095"/>
<evidence type="ECO:0000256" key="1">
    <source>
        <dbReference type="SAM" id="Coils"/>
    </source>
</evidence>
<name>A0AAD8I095_9APIA</name>
<feature type="coiled-coil region" evidence="1">
    <location>
        <begin position="41"/>
        <end position="121"/>
    </location>
</feature>
<evidence type="ECO:0000256" key="2">
    <source>
        <dbReference type="SAM" id="MobiDB-lite"/>
    </source>
</evidence>
<proteinExistence type="predicted"/>
<reference evidence="3" key="1">
    <citation type="submission" date="2023-02" db="EMBL/GenBank/DDBJ databases">
        <title>Genome of toxic invasive species Heracleum sosnowskyi carries increased number of genes despite the absence of recent whole-genome duplications.</title>
        <authorList>
            <person name="Schelkunov M."/>
            <person name="Shtratnikova V."/>
            <person name="Makarenko M."/>
            <person name="Klepikova A."/>
            <person name="Omelchenko D."/>
            <person name="Novikova G."/>
            <person name="Obukhova E."/>
            <person name="Bogdanov V."/>
            <person name="Penin A."/>
            <person name="Logacheva M."/>
        </authorList>
    </citation>
    <scope>NUCLEOTIDE SEQUENCE</scope>
    <source>
        <strain evidence="3">Hsosn_3</strain>
        <tissue evidence="3">Leaf</tissue>
    </source>
</reference>
<evidence type="ECO:0000313" key="3">
    <source>
        <dbReference type="EMBL" id="KAK1376298.1"/>
    </source>
</evidence>
<keyword evidence="4" id="KW-1185">Reference proteome</keyword>
<comment type="caution">
    <text evidence="3">The sequence shown here is derived from an EMBL/GenBank/DDBJ whole genome shotgun (WGS) entry which is preliminary data.</text>
</comment>
<feature type="compositionally biased region" description="Polar residues" evidence="2">
    <location>
        <begin position="203"/>
        <end position="213"/>
    </location>
</feature>
<dbReference type="EMBL" id="JAUIZM010000007">
    <property type="protein sequence ID" value="KAK1376298.1"/>
    <property type="molecule type" value="Genomic_DNA"/>
</dbReference>
<reference evidence="3" key="2">
    <citation type="submission" date="2023-05" db="EMBL/GenBank/DDBJ databases">
        <authorList>
            <person name="Schelkunov M.I."/>
        </authorList>
    </citation>
    <scope>NUCLEOTIDE SEQUENCE</scope>
    <source>
        <strain evidence="3">Hsosn_3</strain>
        <tissue evidence="3">Leaf</tissue>
    </source>
</reference>
<protein>
    <submittedName>
        <fullName evidence="3">Uncharacterized protein</fullName>
    </submittedName>
</protein>
<evidence type="ECO:0000313" key="4">
    <source>
        <dbReference type="Proteomes" id="UP001237642"/>
    </source>
</evidence>
<organism evidence="3 4">
    <name type="scientific">Heracleum sosnowskyi</name>
    <dbReference type="NCBI Taxonomy" id="360622"/>
    <lineage>
        <taxon>Eukaryota</taxon>
        <taxon>Viridiplantae</taxon>
        <taxon>Streptophyta</taxon>
        <taxon>Embryophyta</taxon>
        <taxon>Tracheophyta</taxon>
        <taxon>Spermatophyta</taxon>
        <taxon>Magnoliopsida</taxon>
        <taxon>eudicotyledons</taxon>
        <taxon>Gunneridae</taxon>
        <taxon>Pentapetalae</taxon>
        <taxon>asterids</taxon>
        <taxon>campanulids</taxon>
        <taxon>Apiales</taxon>
        <taxon>Apiaceae</taxon>
        <taxon>Apioideae</taxon>
        <taxon>apioid superclade</taxon>
        <taxon>Tordylieae</taxon>
        <taxon>Tordyliinae</taxon>
        <taxon>Heracleum</taxon>
    </lineage>
</organism>
<gene>
    <name evidence="3" type="ORF">POM88_032491</name>
</gene>
<keyword evidence="1" id="KW-0175">Coiled coil</keyword>
<dbReference type="Proteomes" id="UP001237642">
    <property type="component" value="Unassembled WGS sequence"/>
</dbReference>
<feature type="region of interest" description="Disordered" evidence="2">
    <location>
        <begin position="181"/>
        <end position="213"/>
    </location>
</feature>